<evidence type="ECO:0000313" key="10">
    <source>
        <dbReference type="Proteomes" id="UP000323392"/>
    </source>
</evidence>
<dbReference type="NCBIfam" id="TIGR00202">
    <property type="entry name" value="csrA"/>
    <property type="match status" value="1"/>
</dbReference>
<comment type="function">
    <text evidence="6">A translational regulator that binds mRNA to regulate translation initiation and/or mRNA stability. Usually binds in the 5'-UTR at or near the Shine-Dalgarno sequence preventing ribosome-binding, thus repressing translation. Its main target seems to be the major flagellin gene, while its function is anatagonized by FliW.</text>
</comment>
<dbReference type="GO" id="GO:1902208">
    <property type="term" value="P:regulation of bacterial-type flagellum assembly"/>
    <property type="evidence" value="ECO:0007669"/>
    <property type="project" value="UniProtKB-UniRule"/>
</dbReference>
<comment type="subcellular location">
    <subcellularLocation>
        <location evidence="6">Cytoplasm</location>
    </subcellularLocation>
</comment>
<dbReference type="GO" id="GO:0044781">
    <property type="term" value="P:bacterial-type flagellum organization"/>
    <property type="evidence" value="ECO:0007669"/>
    <property type="project" value="UniProtKB-KW"/>
</dbReference>
<dbReference type="OrthoDB" id="9809061at2"/>
<dbReference type="EMBL" id="LSFY01000001">
    <property type="protein sequence ID" value="KXZ39062.1"/>
    <property type="molecule type" value="Genomic_DNA"/>
</dbReference>
<dbReference type="SUPFAM" id="SSF117130">
    <property type="entry name" value="CsrA-like"/>
    <property type="match status" value="1"/>
</dbReference>
<dbReference type="PANTHER" id="PTHR34984:SF1">
    <property type="entry name" value="CARBON STORAGE REGULATOR"/>
    <property type="match status" value="1"/>
</dbReference>
<comment type="subunit">
    <text evidence="6">Homodimer; the beta-strands of each monomer intercalate to form a hydrophobic core, while the alpha-helices form wings that extend away from the core.</text>
</comment>
<protein>
    <recommendedName>
        <fullName evidence="6">Translational regulator CsrA</fullName>
    </recommendedName>
</protein>
<dbReference type="PANTHER" id="PTHR34984">
    <property type="entry name" value="CARBON STORAGE REGULATOR"/>
    <property type="match status" value="1"/>
</dbReference>
<dbReference type="GO" id="GO:0006402">
    <property type="term" value="P:mRNA catabolic process"/>
    <property type="evidence" value="ECO:0007669"/>
    <property type="project" value="InterPro"/>
</dbReference>
<evidence type="ECO:0000313" key="7">
    <source>
        <dbReference type="EMBL" id="KXZ39062.1"/>
    </source>
</evidence>
<reference evidence="8 10" key="2">
    <citation type="submission" date="2016-11" db="EMBL/GenBank/DDBJ databases">
        <authorList>
            <person name="Varghese N."/>
            <person name="Submissions S."/>
        </authorList>
    </citation>
    <scope>NUCLEOTIDE SEQUENCE [LARGE SCALE GENOMIC DNA]</scope>
    <source>
        <strain evidence="8 10">DSM 7308</strain>
    </source>
</reference>
<evidence type="ECO:0000256" key="3">
    <source>
        <dbReference type="ARBA" id="ARBA00022795"/>
    </source>
</evidence>
<keyword evidence="1 6" id="KW-0963">Cytoplasm</keyword>
<evidence type="ECO:0000313" key="8">
    <source>
        <dbReference type="EMBL" id="SHL05963.1"/>
    </source>
</evidence>
<dbReference type="GO" id="GO:0048027">
    <property type="term" value="F:mRNA 5'-UTR binding"/>
    <property type="evidence" value="ECO:0007669"/>
    <property type="project" value="UniProtKB-UniRule"/>
</dbReference>
<dbReference type="InterPro" id="IPR036107">
    <property type="entry name" value="CsrA_sf"/>
</dbReference>
<comment type="caution">
    <text evidence="7">The sequence shown here is derived from an EMBL/GenBank/DDBJ whole genome shotgun (WGS) entry which is preliminary data.</text>
</comment>
<organism evidence="7 9">
    <name type="scientific">Alkalithermobacter thermoalcaliphilus JW-YL-7 = DSM 7308</name>
    <dbReference type="NCBI Taxonomy" id="1121328"/>
    <lineage>
        <taxon>Bacteria</taxon>
        <taxon>Bacillati</taxon>
        <taxon>Bacillota</taxon>
        <taxon>Clostridia</taxon>
        <taxon>Peptostreptococcales</taxon>
        <taxon>Tepidibacteraceae</taxon>
        <taxon>Alkalithermobacter</taxon>
    </lineage>
</organism>
<keyword evidence="5 6" id="KW-0694">RNA-binding</keyword>
<dbReference type="NCBIfam" id="NF002469">
    <property type="entry name" value="PRK01712.1"/>
    <property type="match status" value="1"/>
</dbReference>
<dbReference type="GO" id="GO:0006109">
    <property type="term" value="P:regulation of carbohydrate metabolic process"/>
    <property type="evidence" value="ECO:0007669"/>
    <property type="project" value="InterPro"/>
</dbReference>
<evidence type="ECO:0000256" key="4">
    <source>
        <dbReference type="ARBA" id="ARBA00022845"/>
    </source>
</evidence>
<accession>A0A150FN72</accession>
<dbReference type="FunFam" id="2.60.40.4380:FF:000002">
    <property type="entry name" value="Translational regulator CsrA"/>
    <property type="match status" value="1"/>
</dbReference>
<evidence type="ECO:0000256" key="1">
    <source>
        <dbReference type="ARBA" id="ARBA00022490"/>
    </source>
</evidence>
<proteinExistence type="inferred from homology"/>
<name>A0A150FN72_CLOPD</name>
<reference evidence="7 9" key="1">
    <citation type="submission" date="2016-02" db="EMBL/GenBank/DDBJ databases">
        <title>Draft genome sequence for Clostridium paradoxum JW-YL-7.</title>
        <authorList>
            <person name="Utturkar S.M."/>
            <person name="Lancaster A."/>
            <person name="Poole F.L."/>
            <person name="Adams M.W."/>
            <person name="Brown S.D."/>
        </authorList>
    </citation>
    <scope>NUCLEOTIDE SEQUENCE [LARGE SCALE GENOMIC DNA]</scope>
    <source>
        <strain evidence="7 9">JW-YL-7</strain>
    </source>
</reference>
<evidence type="ECO:0000313" key="9">
    <source>
        <dbReference type="Proteomes" id="UP000092605"/>
    </source>
</evidence>
<keyword evidence="3 6" id="KW-1005">Bacterial flagellum biogenesis</keyword>
<comment type="similarity">
    <text evidence="6">Belongs to the CsrA/RsmA family.</text>
</comment>
<dbReference type="Proteomes" id="UP000092605">
    <property type="component" value="Unassembled WGS sequence"/>
</dbReference>
<dbReference type="HAMAP" id="MF_00167">
    <property type="entry name" value="CsrA"/>
    <property type="match status" value="1"/>
</dbReference>
<keyword evidence="2 6" id="KW-0678">Repressor</keyword>
<dbReference type="RefSeq" id="WP_066067572.1">
    <property type="nucleotide sequence ID" value="NZ_FRBG01000010.1"/>
</dbReference>
<keyword evidence="10" id="KW-1185">Reference proteome</keyword>
<evidence type="ECO:0000256" key="5">
    <source>
        <dbReference type="ARBA" id="ARBA00022884"/>
    </source>
</evidence>
<sequence length="75" mass="8373">MLVLTRKTNESIIINDNIEIKVLEASSGKVKLGIAAPKDIEIVRSEIRKAVESENKEAISKIDINKLKNVLKDPF</sequence>
<dbReference type="GO" id="GO:0045947">
    <property type="term" value="P:negative regulation of translational initiation"/>
    <property type="evidence" value="ECO:0007669"/>
    <property type="project" value="UniProtKB-UniRule"/>
</dbReference>
<dbReference type="PATRIC" id="fig|1121328.3.peg.135"/>
<keyword evidence="4 6" id="KW-0810">Translation regulation</keyword>
<gene>
    <name evidence="6" type="primary">csrA</name>
    <name evidence="7" type="ORF">JWYL7_0137</name>
    <name evidence="8" type="ORF">SAMN05661008_01382</name>
</gene>
<dbReference type="EMBL" id="FRBG01000010">
    <property type="protein sequence ID" value="SHL05963.1"/>
    <property type="molecule type" value="Genomic_DNA"/>
</dbReference>
<dbReference type="Pfam" id="PF02599">
    <property type="entry name" value="CsrA"/>
    <property type="match status" value="1"/>
</dbReference>
<dbReference type="InterPro" id="IPR003751">
    <property type="entry name" value="CsrA"/>
</dbReference>
<evidence type="ECO:0000256" key="2">
    <source>
        <dbReference type="ARBA" id="ARBA00022491"/>
    </source>
</evidence>
<dbReference type="Gene3D" id="2.60.40.4380">
    <property type="entry name" value="Translational regulator CsrA"/>
    <property type="match status" value="1"/>
</dbReference>
<dbReference type="AlphaFoldDB" id="A0A150FN72"/>
<dbReference type="STRING" id="1121328.JWYL7_0137"/>
<dbReference type="Proteomes" id="UP000323392">
    <property type="component" value="Unassembled WGS sequence"/>
</dbReference>
<dbReference type="GO" id="GO:0005829">
    <property type="term" value="C:cytosol"/>
    <property type="evidence" value="ECO:0007669"/>
    <property type="project" value="TreeGrafter"/>
</dbReference>
<evidence type="ECO:0000256" key="6">
    <source>
        <dbReference type="HAMAP-Rule" id="MF_00167"/>
    </source>
</evidence>